<dbReference type="InterPro" id="IPR036291">
    <property type="entry name" value="NAD(P)-bd_dom_sf"/>
</dbReference>
<dbReference type="CDD" id="cd05299">
    <property type="entry name" value="CtBP_dh"/>
    <property type="match status" value="1"/>
</dbReference>
<name>A0A382F6U6_9ZZZZ</name>
<dbReference type="SUPFAM" id="SSF52283">
    <property type="entry name" value="Formate/glycerate dehydrogenase catalytic domain-like"/>
    <property type="match status" value="1"/>
</dbReference>
<evidence type="ECO:0000256" key="1">
    <source>
        <dbReference type="ARBA" id="ARBA00005854"/>
    </source>
</evidence>
<gene>
    <name evidence="5" type="ORF">METZ01_LOCUS211612</name>
</gene>
<comment type="similarity">
    <text evidence="1">Belongs to the D-isomer specific 2-hydroxyacid dehydrogenase family.</text>
</comment>
<dbReference type="FunFam" id="3.40.50.720:FF:000203">
    <property type="entry name" value="D-3-phosphoglycerate dehydrogenase (SerA)"/>
    <property type="match status" value="1"/>
</dbReference>
<sequence length="420" mass="45015">MGANESMSVFISYASIYFCLACLNVGRNIVCLIRVIFNTFVTCTVYLSGVTCLRKSYVSNLGRFRVSFKVVITMYNRSPSDLTLAVIQKAGIEVEYLPSVTENEVIRAAKEADVLLVGTVPHTTRNVLESLPKLKMVGRSGVGVDSIDLEAATELGICATNTPGINTSEVADHAMALLLSITRKISEQNSALKAGAWSDRPEEINALRSQLRRVAGNTVGIFGLGSIGKGFATRVRGFGPEKVIAFDPYVPQTTADLVGVQLVDFDTLLTESDYLTVHSPATAETNHVFDIGAFRKMKPSAIFINCARGPIVDEAGLQEALQTGEIVAAGIDVTEIEPLDAESPLLKLDNLTITPHVAGTSDISGIAGATRWGENAVNILTGKPLHGLGNPEVVKRIAVMRAQGPNRWDGVPDPVTEAWS</sequence>
<dbReference type="EMBL" id="UINC01048339">
    <property type="protein sequence ID" value="SVB58758.1"/>
    <property type="molecule type" value="Genomic_DNA"/>
</dbReference>
<evidence type="ECO:0000256" key="3">
    <source>
        <dbReference type="ARBA" id="ARBA00023027"/>
    </source>
</evidence>
<evidence type="ECO:0000313" key="5">
    <source>
        <dbReference type="EMBL" id="SVB58758.1"/>
    </source>
</evidence>
<dbReference type="PROSITE" id="PS00065">
    <property type="entry name" value="D_2_HYDROXYACID_DH_1"/>
    <property type="match status" value="1"/>
</dbReference>
<dbReference type="InterPro" id="IPR043322">
    <property type="entry name" value="CtBP"/>
</dbReference>
<dbReference type="Pfam" id="PF02826">
    <property type="entry name" value="2-Hacid_dh_C"/>
    <property type="match status" value="1"/>
</dbReference>
<dbReference type="InterPro" id="IPR006140">
    <property type="entry name" value="D-isomer_DH_NAD-bd"/>
</dbReference>
<protein>
    <recommendedName>
        <fullName evidence="4">D-isomer specific 2-hydroxyacid dehydrogenase NAD-binding domain-containing protein</fullName>
    </recommendedName>
</protein>
<keyword evidence="2" id="KW-0560">Oxidoreductase</keyword>
<dbReference type="PANTHER" id="PTHR42789:SF1">
    <property type="entry name" value="D-ISOMER SPECIFIC 2-HYDROXYACID DEHYDROGENASE FAMILY PROTEIN (AFU_ORTHOLOGUE AFUA_6G10090)"/>
    <property type="match status" value="1"/>
</dbReference>
<accession>A0A382F6U6</accession>
<dbReference type="InterPro" id="IPR029752">
    <property type="entry name" value="D-isomer_DH_CS1"/>
</dbReference>
<dbReference type="PROSITE" id="PS00671">
    <property type="entry name" value="D_2_HYDROXYACID_DH_3"/>
    <property type="match status" value="1"/>
</dbReference>
<keyword evidence="3" id="KW-0520">NAD</keyword>
<dbReference type="GO" id="GO:0051287">
    <property type="term" value="F:NAD binding"/>
    <property type="evidence" value="ECO:0007669"/>
    <property type="project" value="InterPro"/>
</dbReference>
<evidence type="ECO:0000256" key="2">
    <source>
        <dbReference type="ARBA" id="ARBA00023002"/>
    </source>
</evidence>
<dbReference type="Gene3D" id="3.40.50.720">
    <property type="entry name" value="NAD(P)-binding Rossmann-like Domain"/>
    <property type="match status" value="2"/>
</dbReference>
<organism evidence="5">
    <name type="scientific">marine metagenome</name>
    <dbReference type="NCBI Taxonomy" id="408172"/>
    <lineage>
        <taxon>unclassified sequences</taxon>
        <taxon>metagenomes</taxon>
        <taxon>ecological metagenomes</taxon>
    </lineage>
</organism>
<feature type="domain" description="D-isomer specific 2-hydroxyacid dehydrogenase NAD-binding" evidence="4">
    <location>
        <begin position="175"/>
        <end position="358"/>
    </location>
</feature>
<dbReference type="InterPro" id="IPR029753">
    <property type="entry name" value="D-isomer_DH_CS"/>
</dbReference>
<dbReference type="GO" id="GO:0003714">
    <property type="term" value="F:transcription corepressor activity"/>
    <property type="evidence" value="ECO:0007669"/>
    <property type="project" value="InterPro"/>
</dbReference>
<evidence type="ECO:0000259" key="4">
    <source>
        <dbReference type="Pfam" id="PF02826"/>
    </source>
</evidence>
<dbReference type="AlphaFoldDB" id="A0A382F6U6"/>
<dbReference type="PANTHER" id="PTHR42789">
    <property type="entry name" value="D-ISOMER SPECIFIC 2-HYDROXYACID DEHYDROGENASE FAMILY PROTEIN (AFU_ORTHOLOGUE AFUA_6G10090)"/>
    <property type="match status" value="1"/>
</dbReference>
<proteinExistence type="inferred from homology"/>
<reference evidence="5" key="1">
    <citation type="submission" date="2018-05" db="EMBL/GenBank/DDBJ databases">
        <authorList>
            <person name="Lanie J.A."/>
            <person name="Ng W.-L."/>
            <person name="Kazmierczak K.M."/>
            <person name="Andrzejewski T.M."/>
            <person name="Davidsen T.M."/>
            <person name="Wayne K.J."/>
            <person name="Tettelin H."/>
            <person name="Glass J.I."/>
            <person name="Rusch D."/>
            <person name="Podicherti R."/>
            <person name="Tsui H.-C.T."/>
            <person name="Winkler M.E."/>
        </authorList>
    </citation>
    <scope>NUCLEOTIDE SEQUENCE</scope>
</reference>
<dbReference type="InterPro" id="IPR050857">
    <property type="entry name" value="D-2-hydroxyacid_DH"/>
</dbReference>
<dbReference type="SUPFAM" id="SSF51735">
    <property type="entry name" value="NAD(P)-binding Rossmann-fold domains"/>
    <property type="match status" value="1"/>
</dbReference>
<dbReference type="GO" id="GO:0016616">
    <property type="term" value="F:oxidoreductase activity, acting on the CH-OH group of donors, NAD or NADP as acceptor"/>
    <property type="evidence" value="ECO:0007669"/>
    <property type="project" value="InterPro"/>
</dbReference>